<gene>
    <name evidence="4" type="ORF">FHE72_10965</name>
</gene>
<dbReference type="GO" id="GO:0016787">
    <property type="term" value="F:hydrolase activity"/>
    <property type="evidence" value="ECO:0007669"/>
    <property type="project" value="UniProtKB-KW"/>
</dbReference>
<accession>A0A6I6UP13</accession>
<dbReference type="AlphaFoldDB" id="A0A6I6UP13"/>
<dbReference type="KEGG" id="bvq:FHE72_10965"/>
<keyword evidence="4" id="KW-0378">Hydrolase</keyword>
<protein>
    <submittedName>
        <fullName evidence="4">Serine hydrolase</fullName>
    </submittedName>
</protein>
<dbReference type="PANTHER" id="PTHR46825:SF11">
    <property type="entry name" value="PENICILLIN-BINDING PROTEIN 4"/>
    <property type="match status" value="1"/>
</dbReference>
<keyword evidence="2" id="KW-0472">Membrane</keyword>
<evidence type="ECO:0000313" key="5">
    <source>
        <dbReference type="Proteomes" id="UP000465062"/>
    </source>
</evidence>
<dbReference type="Proteomes" id="UP000465062">
    <property type="component" value="Chromosome"/>
</dbReference>
<dbReference type="PANTHER" id="PTHR46825">
    <property type="entry name" value="D-ALANYL-D-ALANINE-CARBOXYPEPTIDASE/ENDOPEPTIDASE AMPH"/>
    <property type="match status" value="1"/>
</dbReference>
<evidence type="ECO:0000256" key="1">
    <source>
        <dbReference type="ARBA" id="ARBA00004370"/>
    </source>
</evidence>
<evidence type="ECO:0000256" key="2">
    <source>
        <dbReference type="ARBA" id="ARBA00023136"/>
    </source>
</evidence>
<evidence type="ECO:0000313" key="4">
    <source>
        <dbReference type="EMBL" id="QHE61489.1"/>
    </source>
</evidence>
<dbReference type="Gene3D" id="3.40.710.10">
    <property type="entry name" value="DD-peptidase/beta-lactamase superfamily"/>
    <property type="match status" value="1"/>
</dbReference>
<name>A0A6I6UP13_9BACI</name>
<organism evidence="4 5">
    <name type="scientific">Rossellomorea vietnamensis</name>
    <dbReference type="NCBI Taxonomy" id="218284"/>
    <lineage>
        <taxon>Bacteria</taxon>
        <taxon>Bacillati</taxon>
        <taxon>Bacillota</taxon>
        <taxon>Bacilli</taxon>
        <taxon>Bacillales</taxon>
        <taxon>Bacillaceae</taxon>
        <taxon>Rossellomorea</taxon>
    </lineage>
</organism>
<dbReference type="InterPro" id="IPR050491">
    <property type="entry name" value="AmpC-like"/>
</dbReference>
<feature type="domain" description="Beta-lactamase-related" evidence="3">
    <location>
        <begin position="13"/>
        <end position="327"/>
    </location>
</feature>
<proteinExistence type="predicted"/>
<comment type="subcellular location">
    <subcellularLocation>
        <location evidence="1">Membrane</location>
    </subcellularLocation>
</comment>
<dbReference type="EMBL" id="CP047394">
    <property type="protein sequence ID" value="QHE61489.1"/>
    <property type="molecule type" value="Genomic_DNA"/>
</dbReference>
<dbReference type="Pfam" id="PF00144">
    <property type="entry name" value="Beta-lactamase"/>
    <property type="match status" value="1"/>
</dbReference>
<evidence type="ECO:0000259" key="3">
    <source>
        <dbReference type="Pfam" id="PF00144"/>
    </source>
</evidence>
<dbReference type="GO" id="GO:0016020">
    <property type="term" value="C:membrane"/>
    <property type="evidence" value="ECO:0007669"/>
    <property type="project" value="UniProtKB-SubCell"/>
</dbReference>
<dbReference type="SUPFAM" id="SSF56601">
    <property type="entry name" value="beta-lactamase/transpeptidase-like"/>
    <property type="match status" value="1"/>
</dbReference>
<sequence>MIEWEFTMNELHNLIKEHAETEKFSGTVMVKRDSESLLESAFGFADRSEGRKNTTNTRFGIASGCKLFTAVAICQLIEKGEVSFHTPVKEHFEGTFPHFDGNVTIHHLLTHTSGIPDYFDEEEMDDFEDLWKQTPMYLMRKGEDFLPLFQNDLMKFSPGERFHYNNAGYIILGLMIEKLSGMTVQEYINKHIFEPANMNASGYFRLDRLPENTAYGYIDETGSSWRTNMYSIPIQGGADGGAYVTGPDMLSFWEALLTNKLLNEESTRLISKPHVRVKEGVNYGYGMWLNLPHKHHVMGYDPGVSFHSAYYPKENIKTVILSNESSGAFDIMKLIESYFN</sequence>
<reference evidence="4 5" key="1">
    <citation type="submission" date="2019-06" db="EMBL/GenBank/DDBJ databases">
        <title>An operon consisting of a P-type ATPase gene and a transcriptional regular gene given the different cadmium resistance in Bacillus vietamensis 151-6 and Bacillus marisflavi 151-25.</title>
        <authorList>
            <person name="Yu X."/>
        </authorList>
    </citation>
    <scope>NUCLEOTIDE SEQUENCE [LARGE SCALE GENOMIC DNA]</scope>
    <source>
        <strain evidence="4 5">151-6</strain>
    </source>
</reference>
<dbReference type="InterPro" id="IPR012338">
    <property type="entry name" value="Beta-lactam/transpept-like"/>
</dbReference>
<dbReference type="InterPro" id="IPR001466">
    <property type="entry name" value="Beta-lactam-related"/>
</dbReference>